<dbReference type="InterPro" id="IPR000782">
    <property type="entry name" value="FAS1_domain"/>
</dbReference>
<dbReference type="Pfam" id="PF02469">
    <property type="entry name" value="Fasciclin"/>
    <property type="match status" value="2"/>
</dbReference>
<dbReference type="PANTHER" id="PTHR10900">
    <property type="entry name" value="PERIOSTIN-RELATED"/>
    <property type="match status" value="1"/>
</dbReference>
<dbReference type="Proteomes" id="UP000827549">
    <property type="component" value="Chromosome 5"/>
</dbReference>
<dbReference type="GO" id="GO:0005615">
    <property type="term" value="C:extracellular space"/>
    <property type="evidence" value="ECO:0007669"/>
    <property type="project" value="TreeGrafter"/>
</dbReference>
<dbReference type="SMART" id="SM00554">
    <property type="entry name" value="FAS1"/>
    <property type="match status" value="2"/>
</dbReference>
<dbReference type="SUPFAM" id="SSF82153">
    <property type="entry name" value="FAS1 domain"/>
    <property type="match status" value="2"/>
</dbReference>
<feature type="domain" description="FAS1" evidence="1">
    <location>
        <begin position="70"/>
        <end position="234"/>
    </location>
</feature>
<evidence type="ECO:0000313" key="3">
    <source>
        <dbReference type="Proteomes" id="UP000827549"/>
    </source>
</evidence>
<organism evidence="2 3">
    <name type="scientific">Vanrija pseudolonga</name>
    <dbReference type="NCBI Taxonomy" id="143232"/>
    <lineage>
        <taxon>Eukaryota</taxon>
        <taxon>Fungi</taxon>
        <taxon>Dikarya</taxon>
        <taxon>Basidiomycota</taxon>
        <taxon>Agaricomycotina</taxon>
        <taxon>Tremellomycetes</taxon>
        <taxon>Trichosporonales</taxon>
        <taxon>Trichosporonaceae</taxon>
        <taxon>Vanrija</taxon>
    </lineage>
</organism>
<sequence>MRMRLSLASSASVIAAAALTTLITLAANTHARPLVNLDPTDAQAPFEASSNSGAGAWWDHHSVVGGAADSLTIWGRLTRDDNYAMLVRVLEFEQDTIALLDDPDAQITLFAPSNDALRGGGLNPSAPSTLPDLAAALSAPGAHVHRARWKNLAHNLLRYHIVPSPAPLSAIARNSTLPTALKPFDGSGAGIARRIHVEHSLVPLRPALRVNWWAKVVSSAPATNGYLHTLDQALVPPSSVFEEMFLVSRYLSTTTTAIQRAGLDLGWEDGEGEPLVTAFAPSNDAWNALPADLHYFLFSRKGNKALKKLLKYHTAPGVLLLSEVVAGAEAEGEVKADGTFKRVVELESGSGEQLQVTLEKARLLPINGAVKTSVKINGVKARLIDVPATNGAWHMIDKVLVPPARGASPRGGWADWQLWLDDWASSA</sequence>
<keyword evidence="3" id="KW-1185">Reference proteome</keyword>
<dbReference type="PROSITE" id="PS50213">
    <property type="entry name" value="FAS1"/>
    <property type="match status" value="2"/>
</dbReference>
<name>A0AAF0YER6_9TREE</name>
<dbReference type="GeneID" id="87810261"/>
<dbReference type="InterPro" id="IPR050904">
    <property type="entry name" value="Adhesion/Biosynth-related"/>
</dbReference>
<proteinExistence type="predicted"/>
<evidence type="ECO:0000259" key="1">
    <source>
        <dbReference type="PROSITE" id="PS50213"/>
    </source>
</evidence>
<dbReference type="Gene3D" id="2.30.180.10">
    <property type="entry name" value="FAS1 domain"/>
    <property type="match status" value="2"/>
</dbReference>
<dbReference type="PANTHER" id="PTHR10900:SF122">
    <property type="entry name" value="FAS1 DOMAIN-CONTAINING PROTEIN"/>
    <property type="match status" value="1"/>
</dbReference>
<dbReference type="InterPro" id="IPR036378">
    <property type="entry name" value="FAS1_dom_sf"/>
</dbReference>
<dbReference type="GO" id="GO:0000329">
    <property type="term" value="C:fungal-type vacuole membrane"/>
    <property type="evidence" value="ECO:0007669"/>
    <property type="project" value="TreeGrafter"/>
</dbReference>
<evidence type="ECO:0000313" key="2">
    <source>
        <dbReference type="EMBL" id="WOO83569.1"/>
    </source>
</evidence>
<dbReference type="RefSeq" id="XP_062629595.1">
    <property type="nucleotide sequence ID" value="XM_062773611.1"/>
</dbReference>
<protein>
    <submittedName>
        <fullName evidence="2">Transforming growth factor-beta-induced protein ig-h3</fullName>
    </submittedName>
</protein>
<gene>
    <name evidence="2" type="primary">TGFBI</name>
    <name evidence="2" type="ORF">LOC62_05G007087</name>
</gene>
<reference evidence="2" key="1">
    <citation type="submission" date="2023-10" db="EMBL/GenBank/DDBJ databases">
        <authorList>
            <person name="Noh H."/>
        </authorList>
    </citation>
    <scope>NUCLEOTIDE SEQUENCE</scope>
    <source>
        <strain evidence="2">DUCC4014</strain>
    </source>
</reference>
<feature type="domain" description="FAS1" evidence="1">
    <location>
        <begin position="238"/>
        <end position="400"/>
    </location>
</feature>
<dbReference type="AlphaFoldDB" id="A0AAF0YER6"/>
<accession>A0AAF0YER6</accession>
<dbReference type="EMBL" id="CP086718">
    <property type="protein sequence ID" value="WOO83569.1"/>
    <property type="molecule type" value="Genomic_DNA"/>
</dbReference>
<dbReference type="GO" id="GO:0016236">
    <property type="term" value="P:macroautophagy"/>
    <property type="evidence" value="ECO:0007669"/>
    <property type="project" value="TreeGrafter"/>
</dbReference>